<keyword evidence="1" id="KW-1133">Transmembrane helix</keyword>
<feature type="transmembrane region" description="Helical" evidence="1">
    <location>
        <begin position="95"/>
        <end position="117"/>
    </location>
</feature>
<proteinExistence type="predicted"/>
<organism evidence="2 3">
    <name type="scientific">Pyrococcus horikoshii (strain ATCC 700860 / DSM 12428 / JCM 9974 / NBRC 100139 / OT-3)</name>
    <dbReference type="NCBI Taxonomy" id="70601"/>
    <lineage>
        <taxon>Archaea</taxon>
        <taxon>Methanobacteriati</taxon>
        <taxon>Methanobacteriota</taxon>
        <taxon>Thermococci</taxon>
        <taxon>Thermococcales</taxon>
        <taxon>Thermococcaceae</taxon>
        <taxon>Pyrococcus</taxon>
    </lineage>
</organism>
<dbReference type="KEGG" id="pho:PH1168"/>
<dbReference type="Proteomes" id="UP000000752">
    <property type="component" value="Chromosome"/>
</dbReference>
<gene>
    <name evidence="2" type="ordered locus">PH1168</name>
</gene>
<dbReference type="EnsemblBacteria" id="BAA30268">
    <property type="protein sequence ID" value="BAA30268"/>
    <property type="gene ID" value="BAA30268"/>
</dbReference>
<accession>O58929</accession>
<keyword evidence="1" id="KW-0812">Transmembrane</keyword>
<evidence type="ECO:0000313" key="2">
    <source>
        <dbReference type="EMBL" id="BAA30268.1"/>
    </source>
</evidence>
<reference evidence="2 3" key="1">
    <citation type="journal article" date="1998" name="DNA Res.">
        <title>Complete sequence and gene organization of the genome of a hyper-thermophilic archaebacterium, Pyrococcus horikoshii OT3.</title>
        <authorList>
            <person name="Kawarabayasi Y."/>
            <person name="Sawada M."/>
            <person name="Horikawa H."/>
            <person name="Haikawa Y."/>
            <person name="Hino Y."/>
            <person name="Yamamoto S."/>
            <person name="Sekine M."/>
            <person name="Baba S."/>
            <person name="Kosugi H."/>
            <person name="Hosoyama A."/>
            <person name="Nagai Y."/>
            <person name="Sakai M."/>
            <person name="Ogura K."/>
            <person name="Otuka R."/>
            <person name="Nakazawa H."/>
            <person name="Takamiya M."/>
            <person name="Ohfuku Y."/>
            <person name="Funahashi T."/>
            <person name="Tanaka T."/>
            <person name="Kudoh Y."/>
            <person name="Yamazaki J."/>
            <person name="Kushida N."/>
            <person name="Oguchi A."/>
            <person name="Aoki K."/>
            <person name="Nakamura Y."/>
            <person name="Robb T.F."/>
            <person name="Horikoshi K."/>
            <person name="Masuchi Y."/>
            <person name="Shizuya H."/>
            <person name="Kikuchi H."/>
        </authorList>
    </citation>
    <scope>NUCLEOTIDE SEQUENCE [LARGE SCALE GENOMIC DNA]</scope>
    <source>
        <strain evidence="3">ATCC 700860 / DSM 12428 / JCM 9974 / NBRC 100139 / OT-3</strain>
    </source>
</reference>
<dbReference type="PIR" id="B71059">
    <property type="entry name" value="B71059"/>
</dbReference>
<evidence type="ECO:0000313" key="3">
    <source>
        <dbReference type="Proteomes" id="UP000000752"/>
    </source>
</evidence>
<keyword evidence="3" id="KW-1185">Reference proteome</keyword>
<name>O58929_PYRHO</name>
<keyword evidence="1" id="KW-0472">Membrane</keyword>
<evidence type="ECO:0000256" key="1">
    <source>
        <dbReference type="SAM" id="Phobius"/>
    </source>
</evidence>
<protein>
    <submittedName>
        <fullName evidence="2">Uncharacterized protein</fullName>
    </submittedName>
</protein>
<sequence length="118" mass="12898">MRGLIMYKLFSLVVFVRVTVKLTTPLGGISRGSKSTILSPGTLKLTFTISTASSKGFEIVYISLGTNELEPTKASTYAGIVNVFSSEASKMLNSIIPIGIFFVMLFLQITTYVLFMIQ</sequence>
<dbReference type="AlphaFoldDB" id="O58929"/>
<dbReference type="EMBL" id="BA000001">
    <property type="protein sequence ID" value="BAA30268.1"/>
    <property type="molecule type" value="Genomic_DNA"/>
</dbReference>